<accession>A0A2P2JAR3</accession>
<protein>
    <submittedName>
        <fullName evidence="1">Uncharacterized protein</fullName>
    </submittedName>
</protein>
<reference evidence="1" key="1">
    <citation type="submission" date="2018-02" db="EMBL/GenBank/DDBJ databases">
        <title>Rhizophora mucronata_Transcriptome.</title>
        <authorList>
            <person name="Meera S.P."/>
            <person name="Sreeshan A."/>
            <person name="Augustine A."/>
        </authorList>
    </citation>
    <scope>NUCLEOTIDE SEQUENCE</scope>
    <source>
        <tissue evidence="1">Leaf</tissue>
    </source>
</reference>
<dbReference type="AlphaFoldDB" id="A0A2P2JAR3"/>
<proteinExistence type="predicted"/>
<evidence type="ECO:0000313" key="1">
    <source>
        <dbReference type="EMBL" id="MBW90570.1"/>
    </source>
</evidence>
<name>A0A2P2JAR3_RHIMU</name>
<dbReference type="EMBL" id="GGEC01010087">
    <property type="protein sequence ID" value="MBW90570.1"/>
    <property type="molecule type" value="Transcribed_RNA"/>
</dbReference>
<organism evidence="1">
    <name type="scientific">Rhizophora mucronata</name>
    <name type="common">Asiatic mangrove</name>
    <dbReference type="NCBI Taxonomy" id="61149"/>
    <lineage>
        <taxon>Eukaryota</taxon>
        <taxon>Viridiplantae</taxon>
        <taxon>Streptophyta</taxon>
        <taxon>Embryophyta</taxon>
        <taxon>Tracheophyta</taxon>
        <taxon>Spermatophyta</taxon>
        <taxon>Magnoliopsida</taxon>
        <taxon>eudicotyledons</taxon>
        <taxon>Gunneridae</taxon>
        <taxon>Pentapetalae</taxon>
        <taxon>rosids</taxon>
        <taxon>fabids</taxon>
        <taxon>Malpighiales</taxon>
        <taxon>Rhizophoraceae</taxon>
        <taxon>Rhizophora</taxon>
    </lineage>
</organism>
<sequence>MSQHSCIQNSYQMLYMQANSGQHSVHLPTLDLCPCYPYLKLLGNFQLEH</sequence>